<proteinExistence type="predicted"/>
<dbReference type="RefSeq" id="WP_198476148.1">
    <property type="nucleotide sequence ID" value="NZ_JADGMQ010000004.1"/>
</dbReference>
<keyword evidence="2" id="KW-1185">Reference proteome</keyword>
<protein>
    <submittedName>
        <fullName evidence="1">Gene transfer agent family protein</fullName>
    </submittedName>
</protein>
<comment type="caution">
    <text evidence="1">The sequence shown here is derived from an EMBL/GenBank/DDBJ whole genome shotgun (WGS) entry which is preliminary data.</text>
</comment>
<accession>A0ABS0SE92</accession>
<dbReference type="Pfam" id="PF11836">
    <property type="entry name" value="Phage_TAC_11"/>
    <property type="match status" value="1"/>
</dbReference>
<evidence type="ECO:0000313" key="1">
    <source>
        <dbReference type="EMBL" id="MBI1620753.1"/>
    </source>
</evidence>
<gene>
    <name evidence="1" type="ORF">IOD40_08770</name>
</gene>
<organism evidence="1 2">
    <name type="scientific">Aquamicrobium zhengzhouense</name>
    <dbReference type="NCBI Taxonomy" id="2781738"/>
    <lineage>
        <taxon>Bacteria</taxon>
        <taxon>Pseudomonadati</taxon>
        <taxon>Pseudomonadota</taxon>
        <taxon>Alphaproteobacteria</taxon>
        <taxon>Hyphomicrobiales</taxon>
        <taxon>Phyllobacteriaceae</taxon>
        <taxon>Aquamicrobium</taxon>
    </lineage>
</organism>
<reference evidence="1 2" key="1">
    <citation type="submission" date="2020-10" db="EMBL/GenBank/DDBJ databases">
        <title>Aquamicrobium zhengzhouensis sp. nov., a exopolysaccharide producing bacterium isolated from farmland soil.</title>
        <authorList>
            <person name="Wang X."/>
        </authorList>
    </citation>
    <scope>NUCLEOTIDE SEQUENCE [LARGE SCALE GENOMIC DNA]</scope>
    <source>
        <strain evidence="2">cd-1</strain>
    </source>
</reference>
<sequence length="112" mass="11427">MSANRRRGEISAVINGRECTLCLTLGSLAELEHAFSASDLTALAERFSSGRLSARDLMEVIAAGLRGAGTEVEATDVGSMAIEGGVTGAAAIVAELLKVTFGAAEASTTPRT</sequence>
<dbReference type="InterPro" id="IPR021791">
    <property type="entry name" value="Phage_TAC_11"/>
</dbReference>
<dbReference type="Proteomes" id="UP000601789">
    <property type="component" value="Unassembled WGS sequence"/>
</dbReference>
<name>A0ABS0SE92_9HYPH</name>
<dbReference type="EMBL" id="JADGMQ010000004">
    <property type="protein sequence ID" value="MBI1620753.1"/>
    <property type="molecule type" value="Genomic_DNA"/>
</dbReference>
<evidence type="ECO:0000313" key="2">
    <source>
        <dbReference type="Proteomes" id="UP000601789"/>
    </source>
</evidence>